<protein>
    <submittedName>
        <fullName evidence="2">Helix-turn-helix transcriptional regulator</fullName>
    </submittedName>
</protein>
<dbReference type="CDD" id="cd00093">
    <property type="entry name" value="HTH_XRE"/>
    <property type="match status" value="1"/>
</dbReference>
<gene>
    <name evidence="2" type="ORF">GCM10020366_33640</name>
</gene>
<proteinExistence type="predicted"/>
<evidence type="ECO:0000313" key="2">
    <source>
        <dbReference type="EMBL" id="GAA3359074.1"/>
    </source>
</evidence>
<sequence>MPKFAGSQARAIGAEMRRARDSLEWTLETLAAATDISRSTLSRIETGARRADVGEVASILTALAVTGPAKQRLLRLAGEGAGTWVEIGSAMEQQLSAIAAYESEARSISDFQLSVVPGLLQTSAYARDLIGTSPLGAASLDRAVRTRMARQSALHRPALMDYRVFIDEAALRRRVGTDPRTMVDQLRKLMETVQHPGIEVRVIPFSSGAYWGCEGPFTMYDLGSHHVVYQENAGSGVFIEDQAIELYRRVLVSLDRLALDAPETNDLLTRYAERYEHDL</sequence>
<dbReference type="Gene3D" id="1.10.260.40">
    <property type="entry name" value="lambda repressor-like DNA-binding domains"/>
    <property type="match status" value="1"/>
</dbReference>
<dbReference type="RefSeq" id="WP_344927702.1">
    <property type="nucleotide sequence ID" value="NZ_BAAAYK010000038.1"/>
</dbReference>
<dbReference type="PROSITE" id="PS50943">
    <property type="entry name" value="HTH_CROC1"/>
    <property type="match status" value="1"/>
</dbReference>
<evidence type="ECO:0000313" key="3">
    <source>
        <dbReference type="Proteomes" id="UP001500483"/>
    </source>
</evidence>
<accession>A0ABP6RS98</accession>
<dbReference type="SUPFAM" id="SSF47413">
    <property type="entry name" value="lambda repressor-like DNA-binding domains"/>
    <property type="match status" value="1"/>
</dbReference>
<feature type="domain" description="HTH cro/C1-type" evidence="1">
    <location>
        <begin position="16"/>
        <end position="70"/>
    </location>
</feature>
<comment type="caution">
    <text evidence="2">The sequence shown here is derived from an EMBL/GenBank/DDBJ whole genome shotgun (WGS) entry which is preliminary data.</text>
</comment>
<dbReference type="Pfam" id="PF13560">
    <property type="entry name" value="HTH_31"/>
    <property type="match status" value="1"/>
</dbReference>
<reference evidence="3" key="1">
    <citation type="journal article" date="2019" name="Int. J. Syst. Evol. Microbiol.">
        <title>The Global Catalogue of Microorganisms (GCM) 10K type strain sequencing project: providing services to taxonomists for standard genome sequencing and annotation.</title>
        <authorList>
            <consortium name="The Broad Institute Genomics Platform"/>
            <consortium name="The Broad Institute Genome Sequencing Center for Infectious Disease"/>
            <person name="Wu L."/>
            <person name="Ma J."/>
        </authorList>
    </citation>
    <scope>NUCLEOTIDE SEQUENCE [LARGE SCALE GENOMIC DNA]</scope>
    <source>
        <strain evidence="3">JCM 9687</strain>
    </source>
</reference>
<name>A0ABP6RS98_9PSEU</name>
<dbReference type="InterPro" id="IPR001387">
    <property type="entry name" value="Cro/C1-type_HTH"/>
</dbReference>
<evidence type="ECO:0000259" key="1">
    <source>
        <dbReference type="PROSITE" id="PS50943"/>
    </source>
</evidence>
<dbReference type="Proteomes" id="UP001500483">
    <property type="component" value="Unassembled WGS sequence"/>
</dbReference>
<dbReference type="InterPro" id="IPR010982">
    <property type="entry name" value="Lambda_DNA-bd_dom_sf"/>
</dbReference>
<dbReference type="SMART" id="SM00530">
    <property type="entry name" value="HTH_XRE"/>
    <property type="match status" value="1"/>
</dbReference>
<dbReference type="InterPro" id="IPR043917">
    <property type="entry name" value="DUF5753"/>
</dbReference>
<keyword evidence="3" id="KW-1185">Reference proteome</keyword>
<dbReference type="EMBL" id="BAAAYK010000038">
    <property type="protein sequence ID" value="GAA3359074.1"/>
    <property type="molecule type" value="Genomic_DNA"/>
</dbReference>
<dbReference type="Pfam" id="PF19054">
    <property type="entry name" value="DUF5753"/>
    <property type="match status" value="1"/>
</dbReference>
<organism evidence="2 3">
    <name type="scientific">Saccharopolyspora gregorii</name>
    <dbReference type="NCBI Taxonomy" id="33914"/>
    <lineage>
        <taxon>Bacteria</taxon>
        <taxon>Bacillati</taxon>
        <taxon>Actinomycetota</taxon>
        <taxon>Actinomycetes</taxon>
        <taxon>Pseudonocardiales</taxon>
        <taxon>Pseudonocardiaceae</taxon>
        <taxon>Saccharopolyspora</taxon>
    </lineage>
</organism>